<accession>A0A2H0YT99</accession>
<dbReference type="InterPro" id="IPR003795">
    <property type="entry name" value="DUF192"/>
</dbReference>
<evidence type="ECO:0000313" key="1">
    <source>
        <dbReference type="EMBL" id="PIS41656.1"/>
    </source>
</evidence>
<organism evidence="1 2">
    <name type="scientific">Candidatus Kerfeldbacteria bacterium CG08_land_8_20_14_0_20_42_7</name>
    <dbReference type="NCBI Taxonomy" id="2014245"/>
    <lineage>
        <taxon>Bacteria</taxon>
        <taxon>Candidatus Kerfeldiibacteriota</taxon>
    </lineage>
</organism>
<dbReference type="PANTHER" id="PTHR37953">
    <property type="entry name" value="UPF0127 PROTEIN MJ1496"/>
    <property type="match status" value="1"/>
</dbReference>
<protein>
    <recommendedName>
        <fullName evidence="3">DUF192 domain-containing protein</fullName>
    </recommendedName>
</protein>
<name>A0A2H0YT99_9BACT</name>
<proteinExistence type="predicted"/>
<dbReference type="Proteomes" id="UP000228711">
    <property type="component" value="Unassembled WGS sequence"/>
</dbReference>
<evidence type="ECO:0008006" key="3">
    <source>
        <dbReference type="Google" id="ProtNLM"/>
    </source>
</evidence>
<reference evidence="2" key="1">
    <citation type="submission" date="2017-09" db="EMBL/GenBank/DDBJ databases">
        <title>Depth-based differentiation of microbial function through sediment-hosted aquifers and enrichment of novel symbionts in the deep terrestrial subsurface.</title>
        <authorList>
            <person name="Probst A.J."/>
            <person name="Ladd B."/>
            <person name="Jarett J.K."/>
            <person name="Geller-Mcgrath D.E."/>
            <person name="Sieber C.M.K."/>
            <person name="Emerson J.B."/>
            <person name="Anantharaman K."/>
            <person name="Thomas B.C."/>
            <person name="Malmstrom R."/>
            <person name="Stieglmeier M."/>
            <person name="Klingl A."/>
            <person name="Woyke T."/>
            <person name="Ryan C.M."/>
            <person name="Banfield J.F."/>
        </authorList>
    </citation>
    <scope>NUCLEOTIDE SEQUENCE [LARGE SCALE GENOMIC DNA]</scope>
</reference>
<dbReference type="InterPro" id="IPR038695">
    <property type="entry name" value="Saro_0823-like_sf"/>
</dbReference>
<dbReference type="AlphaFoldDB" id="A0A2H0YT99"/>
<dbReference type="Gene3D" id="2.60.120.1140">
    <property type="entry name" value="Protein of unknown function DUF192"/>
    <property type="match status" value="1"/>
</dbReference>
<comment type="caution">
    <text evidence="1">The sequence shown here is derived from an EMBL/GenBank/DDBJ whole genome shotgun (WGS) entry which is preliminary data.</text>
</comment>
<dbReference type="EMBL" id="PEXV01000069">
    <property type="protein sequence ID" value="PIS41656.1"/>
    <property type="molecule type" value="Genomic_DNA"/>
</dbReference>
<evidence type="ECO:0000313" key="2">
    <source>
        <dbReference type="Proteomes" id="UP000228711"/>
    </source>
</evidence>
<sequence>MSRRFFWLILFLAATILLALGTTVVRDHSAIIKAKEFALLSVGQQQYAVEVARTRAAQEQGLSNRNSIGSDGMLFIFSTNQNATFWMKGMRFGLDIVWIYNGTVIGIDQNVSPPMGGQDPEIRQSPGSISQVLELPAGSANLISVGDLVSIDY</sequence>
<dbReference type="Pfam" id="PF02643">
    <property type="entry name" value="DUF192"/>
    <property type="match status" value="1"/>
</dbReference>
<dbReference type="PANTHER" id="PTHR37953:SF1">
    <property type="entry name" value="UPF0127 PROTEIN MJ1496"/>
    <property type="match status" value="1"/>
</dbReference>
<gene>
    <name evidence="1" type="ORF">COT25_01985</name>
</gene>